<keyword evidence="5 8" id="KW-0812">Transmembrane</keyword>
<evidence type="ECO:0000256" key="5">
    <source>
        <dbReference type="ARBA" id="ARBA00022692"/>
    </source>
</evidence>
<evidence type="ECO:0000256" key="4">
    <source>
        <dbReference type="ARBA" id="ARBA00022475"/>
    </source>
</evidence>
<organism evidence="9 10">
    <name type="scientific">Streptococcus merionis</name>
    <dbReference type="NCBI Taxonomy" id="400065"/>
    <lineage>
        <taxon>Bacteria</taxon>
        <taxon>Bacillati</taxon>
        <taxon>Bacillota</taxon>
        <taxon>Bacilli</taxon>
        <taxon>Lactobacillales</taxon>
        <taxon>Streptococcaceae</taxon>
        <taxon>Streptococcus</taxon>
    </lineage>
</organism>
<keyword evidence="10" id="KW-1185">Reference proteome</keyword>
<gene>
    <name evidence="9" type="primary">fatC</name>
    <name evidence="9" type="ORF">SAMEA4412692_00790</name>
</gene>
<dbReference type="KEGG" id="smen:SAMEA4412692_0790"/>
<feature type="transmembrane region" description="Helical" evidence="8">
    <location>
        <begin position="179"/>
        <end position="199"/>
    </location>
</feature>
<feature type="transmembrane region" description="Helical" evidence="8">
    <location>
        <begin position="135"/>
        <end position="159"/>
    </location>
</feature>
<feature type="transmembrane region" description="Helical" evidence="8">
    <location>
        <begin position="46"/>
        <end position="63"/>
    </location>
</feature>
<dbReference type="PANTHER" id="PTHR30472:SF19">
    <property type="entry name" value="PETROBACTIN IMPORT SYSTEM PERMEASE PROTEIN YCLO"/>
    <property type="match status" value="1"/>
</dbReference>
<dbReference type="eggNOG" id="COG4605">
    <property type="taxonomic scope" value="Bacteria"/>
</dbReference>
<dbReference type="GO" id="GO:0005886">
    <property type="term" value="C:plasma membrane"/>
    <property type="evidence" value="ECO:0007669"/>
    <property type="project" value="UniProtKB-SubCell"/>
</dbReference>
<dbReference type="GO" id="GO:0022857">
    <property type="term" value="F:transmembrane transporter activity"/>
    <property type="evidence" value="ECO:0007669"/>
    <property type="project" value="InterPro"/>
</dbReference>
<feature type="transmembrane region" description="Helical" evidence="8">
    <location>
        <begin position="105"/>
        <end position="123"/>
    </location>
</feature>
<comment type="subcellular location">
    <subcellularLocation>
        <location evidence="1">Cell membrane</location>
        <topology evidence="1">Multi-pass membrane protein</topology>
    </subcellularLocation>
</comment>
<evidence type="ECO:0000256" key="7">
    <source>
        <dbReference type="ARBA" id="ARBA00023136"/>
    </source>
</evidence>
<sequence length="285" mass="32241">MRKRKTSIQQIILGLSFLSIVAIILYFWPIGRPLTAYALKARSQKLLAYLLVAIGTSLSSISFQTLSGSRFLTPNILGLENLYVLIQTIFYWFSWKLVGDLAFDPVVECLVLIGIQALFFMVLQPMIQILLKQGLMLILLICMALGTLFRSLSTFIQVSMDPNEYDQLQARLFPSFQRMNLEILGLLLMFSVGLVIFYWRKTAILDVLHLGRDTATVLGVQVEREKRHILWLIVLTVSAITALIGPLAYLGFLVSNLTYELTKTYRHRELFTVGSLMGLLILVSG</sequence>
<dbReference type="EMBL" id="LT906439">
    <property type="protein sequence ID" value="SNU87817.1"/>
    <property type="molecule type" value="Genomic_DNA"/>
</dbReference>
<comment type="similarity">
    <text evidence="2">Belongs to the binding-protein-dependent transport system permease family. FecCD subfamily.</text>
</comment>
<dbReference type="SUPFAM" id="SSF81345">
    <property type="entry name" value="ABC transporter involved in vitamin B12 uptake, BtuC"/>
    <property type="match status" value="1"/>
</dbReference>
<evidence type="ECO:0000313" key="10">
    <source>
        <dbReference type="Proteomes" id="UP000215185"/>
    </source>
</evidence>
<keyword evidence="3" id="KW-0813">Transport</keyword>
<feature type="transmembrane region" description="Helical" evidence="8">
    <location>
        <begin position="12"/>
        <end position="31"/>
    </location>
</feature>
<name>A0A239SQY3_9STRE</name>
<dbReference type="Proteomes" id="UP000215185">
    <property type="component" value="Chromosome 1"/>
</dbReference>
<evidence type="ECO:0000256" key="1">
    <source>
        <dbReference type="ARBA" id="ARBA00004651"/>
    </source>
</evidence>
<feature type="transmembrane region" description="Helical" evidence="8">
    <location>
        <begin position="229"/>
        <end position="253"/>
    </location>
</feature>
<dbReference type="Gene3D" id="1.10.3470.10">
    <property type="entry name" value="ABC transporter involved in vitamin B12 uptake, BtuC"/>
    <property type="match status" value="1"/>
</dbReference>
<dbReference type="PANTHER" id="PTHR30472">
    <property type="entry name" value="FERRIC ENTEROBACTIN TRANSPORT SYSTEM PERMEASE PROTEIN"/>
    <property type="match status" value="1"/>
</dbReference>
<keyword evidence="6 8" id="KW-1133">Transmembrane helix</keyword>
<reference evidence="9 10" key="1">
    <citation type="submission" date="2017-06" db="EMBL/GenBank/DDBJ databases">
        <authorList>
            <consortium name="Pathogen Informatics"/>
        </authorList>
    </citation>
    <scope>NUCLEOTIDE SEQUENCE [LARGE SCALE GENOMIC DNA]</scope>
    <source>
        <strain evidence="9 10">NCTC13788</strain>
    </source>
</reference>
<proteinExistence type="inferred from homology"/>
<dbReference type="GO" id="GO:0033214">
    <property type="term" value="P:siderophore-iron import into cell"/>
    <property type="evidence" value="ECO:0007669"/>
    <property type="project" value="TreeGrafter"/>
</dbReference>
<evidence type="ECO:0000256" key="2">
    <source>
        <dbReference type="ARBA" id="ARBA00007935"/>
    </source>
</evidence>
<feature type="transmembrane region" description="Helical" evidence="8">
    <location>
        <begin position="75"/>
        <end position="93"/>
    </location>
</feature>
<accession>A0A239SQY3</accession>
<dbReference type="AlphaFoldDB" id="A0A239SQY3"/>
<protein>
    <submittedName>
        <fullName evidence="9">Putative ABC transporter permease</fullName>
    </submittedName>
</protein>
<dbReference type="InterPro" id="IPR037294">
    <property type="entry name" value="ABC_BtuC-like"/>
</dbReference>
<keyword evidence="7 8" id="KW-0472">Membrane</keyword>
<evidence type="ECO:0000256" key="6">
    <source>
        <dbReference type="ARBA" id="ARBA00022989"/>
    </source>
</evidence>
<dbReference type="InterPro" id="IPR000522">
    <property type="entry name" value="ABC_transptr_permease_BtuC"/>
</dbReference>
<dbReference type="Pfam" id="PF01032">
    <property type="entry name" value="FecCD"/>
    <property type="match status" value="1"/>
</dbReference>
<evidence type="ECO:0000256" key="3">
    <source>
        <dbReference type="ARBA" id="ARBA00022448"/>
    </source>
</evidence>
<evidence type="ECO:0000313" key="9">
    <source>
        <dbReference type="EMBL" id="SNU87817.1"/>
    </source>
</evidence>
<evidence type="ECO:0000256" key="8">
    <source>
        <dbReference type="SAM" id="Phobius"/>
    </source>
</evidence>
<keyword evidence="4" id="KW-1003">Cell membrane</keyword>
<dbReference type="STRING" id="1123308.GCA_000380085_00132"/>